<dbReference type="Proteomes" id="UP000237797">
    <property type="component" value="Unassembled WGS sequence"/>
</dbReference>
<dbReference type="RefSeq" id="WP_245891673.1">
    <property type="nucleotide sequence ID" value="NZ_PVNE01000037.1"/>
</dbReference>
<feature type="domain" description="ABC-type glycine betaine transport system substrate-binding" evidence="2">
    <location>
        <begin position="40"/>
        <end position="320"/>
    </location>
</feature>
<proteinExistence type="predicted"/>
<gene>
    <name evidence="3" type="ORF">CLV97_1371</name>
</gene>
<evidence type="ECO:0000256" key="1">
    <source>
        <dbReference type="SAM" id="SignalP"/>
    </source>
</evidence>
<keyword evidence="4" id="KW-1185">Reference proteome</keyword>
<dbReference type="AlphaFoldDB" id="A0A2T0LAD0"/>
<protein>
    <submittedName>
        <fullName evidence="3">Glycine betaine/proline transport system substrate-binding protein</fullName>
    </submittedName>
</protein>
<dbReference type="CDD" id="cd13641">
    <property type="entry name" value="PBP2_HisX_like"/>
    <property type="match status" value="1"/>
</dbReference>
<evidence type="ECO:0000313" key="3">
    <source>
        <dbReference type="EMBL" id="PRX38768.1"/>
    </source>
</evidence>
<dbReference type="Gene3D" id="3.40.190.100">
    <property type="entry name" value="Glycine betaine-binding periplasmic protein, domain 2"/>
    <property type="match status" value="1"/>
</dbReference>
<dbReference type="PROSITE" id="PS51257">
    <property type="entry name" value="PROKAR_LIPOPROTEIN"/>
    <property type="match status" value="1"/>
</dbReference>
<dbReference type="EMBL" id="PVNE01000037">
    <property type="protein sequence ID" value="PRX38768.1"/>
    <property type="molecule type" value="Genomic_DNA"/>
</dbReference>
<dbReference type="Gene3D" id="3.40.190.10">
    <property type="entry name" value="Periplasmic binding protein-like II"/>
    <property type="match status" value="1"/>
</dbReference>
<organism evidence="3 4">
    <name type="scientific">Planifilum fimeticola</name>
    <dbReference type="NCBI Taxonomy" id="201975"/>
    <lineage>
        <taxon>Bacteria</taxon>
        <taxon>Bacillati</taxon>
        <taxon>Bacillota</taxon>
        <taxon>Bacilli</taxon>
        <taxon>Bacillales</taxon>
        <taxon>Thermoactinomycetaceae</taxon>
        <taxon>Planifilum</taxon>
    </lineage>
</organism>
<evidence type="ECO:0000259" key="2">
    <source>
        <dbReference type="Pfam" id="PF04069"/>
    </source>
</evidence>
<comment type="caution">
    <text evidence="3">The sequence shown here is derived from an EMBL/GenBank/DDBJ whole genome shotgun (WGS) entry which is preliminary data.</text>
</comment>
<accession>A0A2T0LAD0</accession>
<dbReference type="Pfam" id="PF04069">
    <property type="entry name" value="OpuAC"/>
    <property type="match status" value="1"/>
</dbReference>
<dbReference type="SUPFAM" id="SSF53850">
    <property type="entry name" value="Periplasmic binding protein-like II"/>
    <property type="match status" value="1"/>
</dbReference>
<feature type="signal peptide" evidence="1">
    <location>
        <begin position="1"/>
        <end position="28"/>
    </location>
</feature>
<reference evidence="3 4" key="1">
    <citation type="submission" date="2018-03" db="EMBL/GenBank/DDBJ databases">
        <title>Genomic Encyclopedia of Archaeal and Bacterial Type Strains, Phase II (KMG-II): from individual species to whole genera.</title>
        <authorList>
            <person name="Goeker M."/>
        </authorList>
    </citation>
    <scope>NUCLEOTIDE SEQUENCE [LARGE SCALE GENOMIC DNA]</scope>
    <source>
        <strain evidence="3 4">DSM 44946</strain>
    </source>
</reference>
<dbReference type="GO" id="GO:0022857">
    <property type="term" value="F:transmembrane transporter activity"/>
    <property type="evidence" value="ECO:0007669"/>
    <property type="project" value="InterPro"/>
</dbReference>
<feature type="chain" id="PRO_5015528931" evidence="1">
    <location>
        <begin position="29"/>
        <end position="342"/>
    </location>
</feature>
<name>A0A2T0LAD0_9BACL</name>
<sequence>MNPFYKRFPKWTFGILSALLIVSMTACATPPEVEQGGQDDPIVFADAGWDSLRFHNSVAQAIIENGYGLKTDVTPGSTPNTLTGLEQGDIDVYMEIWTGNVKDQWEKILKSGNVERVSTNFDDNRQGFYVPTYMIKGDKKRGIEPMAPDLKTVQDLTRYKDLFKDPENPGKSRIIGSPTGWAVDGILEQKVKTYGLDKDFTYFRPGSDAALTSSLTDAYEKGEPWVGYYWEPTWVMGKYDMTLLEEPAYDEKAWEDGYGTAFPKQPVEIAIHKSLQDRAPEVVEFLKKYKTSAELTNEALAYMQDNDASSDEAAQWFLKEHEEVWTQWVPDDVAAKVKESLK</sequence>
<keyword evidence="1" id="KW-0732">Signal</keyword>
<dbReference type="GO" id="GO:0043190">
    <property type="term" value="C:ATP-binding cassette (ABC) transporter complex"/>
    <property type="evidence" value="ECO:0007669"/>
    <property type="project" value="InterPro"/>
</dbReference>
<evidence type="ECO:0000313" key="4">
    <source>
        <dbReference type="Proteomes" id="UP000237797"/>
    </source>
</evidence>
<dbReference type="InterPro" id="IPR007210">
    <property type="entry name" value="ABC_Gly_betaine_transp_sub-bd"/>
</dbReference>